<dbReference type="CDD" id="cd00085">
    <property type="entry name" value="HNHc"/>
    <property type="match status" value="1"/>
</dbReference>
<accession>A0A316G9N8</accession>
<evidence type="ECO:0000256" key="4">
    <source>
        <dbReference type="SAM" id="MobiDB-lite"/>
    </source>
</evidence>
<dbReference type="Pfam" id="PF01844">
    <property type="entry name" value="HNH"/>
    <property type="match status" value="1"/>
</dbReference>
<dbReference type="InterPro" id="IPR052908">
    <property type="entry name" value="AP-4-A_phosphorylase"/>
</dbReference>
<evidence type="ECO:0000313" key="6">
    <source>
        <dbReference type="EMBL" id="PWK57614.1"/>
    </source>
</evidence>
<evidence type="ECO:0000256" key="2">
    <source>
        <dbReference type="PIRSR" id="PIRSR601310-3"/>
    </source>
</evidence>
<dbReference type="RefSeq" id="WP_206508301.1">
    <property type="nucleotide sequence ID" value="NZ_CP034588.1"/>
</dbReference>
<dbReference type="SUPFAM" id="SSF54197">
    <property type="entry name" value="HIT-like"/>
    <property type="match status" value="1"/>
</dbReference>
<gene>
    <name evidence="6" type="ORF">C8D95_102259</name>
</gene>
<dbReference type="GO" id="GO:0016787">
    <property type="term" value="F:hydrolase activity"/>
    <property type="evidence" value="ECO:0007669"/>
    <property type="project" value="UniProtKB-KW"/>
</dbReference>
<dbReference type="InterPro" id="IPR011146">
    <property type="entry name" value="HIT-like"/>
</dbReference>
<dbReference type="PROSITE" id="PS51084">
    <property type="entry name" value="HIT_2"/>
    <property type="match status" value="1"/>
</dbReference>
<dbReference type="GO" id="GO:0003676">
    <property type="term" value="F:nucleic acid binding"/>
    <property type="evidence" value="ECO:0007669"/>
    <property type="project" value="InterPro"/>
</dbReference>
<dbReference type="Gene3D" id="3.30.428.10">
    <property type="entry name" value="HIT-like"/>
    <property type="match status" value="1"/>
</dbReference>
<proteinExistence type="predicted"/>
<feature type="region of interest" description="Disordered" evidence="4">
    <location>
        <begin position="314"/>
        <end position="334"/>
    </location>
</feature>
<feature type="short sequence motif" description="Histidine triad motif" evidence="2 3">
    <location>
        <begin position="304"/>
        <end position="308"/>
    </location>
</feature>
<keyword evidence="7" id="KW-1185">Reference proteome</keyword>
<feature type="active site" description="Tele-AMP-histidine intermediate" evidence="1">
    <location>
        <position position="306"/>
    </location>
</feature>
<dbReference type="SMART" id="SM00507">
    <property type="entry name" value="HNHc"/>
    <property type="match status" value="1"/>
</dbReference>
<keyword evidence="6" id="KW-0378">Hydrolase</keyword>
<comment type="caution">
    <text evidence="6">The sequence shown here is derived from an EMBL/GenBank/DDBJ whole genome shotgun (WGS) entry which is preliminary data.</text>
</comment>
<protein>
    <submittedName>
        <fullName evidence="6">Diadenosine tetraphosphate (Ap4A) HIT family hydrolase</fullName>
    </submittedName>
</protein>
<dbReference type="GO" id="GO:0004519">
    <property type="term" value="F:endonuclease activity"/>
    <property type="evidence" value="ECO:0007669"/>
    <property type="project" value="InterPro"/>
</dbReference>
<dbReference type="InterPro" id="IPR002711">
    <property type="entry name" value="HNH"/>
</dbReference>
<dbReference type="PANTHER" id="PTHR42997:SF1">
    <property type="entry name" value="AP-4-A PHOSPHORYLASE"/>
    <property type="match status" value="1"/>
</dbReference>
<organism evidence="6 7">
    <name type="scientific">Silicimonas algicola</name>
    <dbReference type="NCBI Taxonomy" id="1826607"/>
    <lineage>
        <taxon>Bacteria</taxon>
        <taxon>Pseudomonadati</taxon>
        <taxon>Pseudomonadota</taxon>
        <taxon>Alphaproteobacteria</taxon>
        <taxon>Rhodobacterales</taxon>
        <taxon>Paracoccaceae</taxon>
    </lineage>
</organism>
<dbReference type="InterPro" id="IPR001310">
    <property type="entry name" value="Histidine_triad_HIT"/>
</dbReference>
<reference evidence="6 7" key="1">
    <citation type="submission" date="2018-05" db="EMBL/GenBank/DDBJ databases">
        <title>Genomic Encyclopedia of Type Strains, Phase IV (KMG-IV): sequencing the most valuable type-strain genomes for metagenomic binning, comparative biology and taxonomic classification.</title>
        <authorList>
            <person name="Goeker M."/>
        </authorList>
    </citation>
    <scope>NUCLEOTIDE SEQUENCE [LARGE SCALE GENOMIC DNA]</scope>
    <source>
        <strain evidence="6 7">DSM 103371</strain>
    </source>
</reference>
<dbReference type="PRINTS" id="PR00332">
    <property type="entry name" value="HISTRIAD"/>
</dbReference>
<dbReference type="AlphaFoldDB" id="A0A316G9N8"/>
<evidence type="ECO:0000256" key="3">
    <source>
        <dbReference type="PROSITE-ProRule" id="PRU00464"/>
    </source>
</evidence>
<evidence type="ECO:0000256" key="1">
    <source>
        <dbReference type="PIRSR" id="PIRSR601310-1"/>
    </source>
</evidence>
<dbReference type="Pfam" id="PF01230">
    <property type="entry name" value="HIT"/>
    <property type="match status" value="1"/>
</dbReference>
<feature type="compositionally biased region" description="Low complexity" evidence="4">
    <location>
        <begin position="320"/>
        <end position="334"/>
    </location>
</feature>
<dbReference type="Proteomes" id="UP000245390">
    <property type="component" value="Unassembled WGS sequence"/>
</dbReference>
<dbReference type="InterPro" id="IPR036265">
    <property type="entry name" value="HIT-like_sf"/>
</dbReference>
<evidence type="ECO:0000313" key="7">
    <source>
        <dbReference type="Proteomes" id="UP000245390"/>
    </source>
</evidence>
<dbReference type="GO" id="GO:0008270">
    <property type="term" value="F:zinc ion binding"/>
    <property type="evidence" value="ECO:0007669"/>
    <property type="project" value="InterPro"/>
</dbReference>
<name>A0A316G9N8_9RHOB</name>
<dbReference type="EMBL" id="QGGV01000002">
    <property type="protein sequence ID" value="PWK57614.1"/>
    <property type="molecule type" value="Genomic_DNA"/>
</dbReference>
<sequence>MSATTFSKLSEYISTKMRMSHIYQPVMIRELLVRGGRASVEEIATALLAHDPSQVEYYGLRTKNMVGKVLTNNGITEVKKAGRNITGYELPDADDLSSPELDVLIEACDAAIEAFLERRGNQVWSHRSAASGYISGTLRYEVLKRAKFHCELCGVSADEKALEVDHILPRNHGGSDDEANLQALCYSCNAMKRDRDDADFRGVRDLYEHRENGCIFCELPTDRIIAMNELALVIRDKFPVAEGHSLIIPKRHVADYFTLFQPELNAIQSLMRATRSKLLVQDDGIDGFNMGVNSGEAAGQTVFHCHVHLIPRRRGDVENPRGGVRGVVPGKQAY</sequence>
<evidence type="ECO:0000259" key="5">
    <source>
        <dbReference type="PROSITE" id="PS51084"/>
    </source>
</evidence>
<dbReference type="InterPro" id="IPR003615">
    <property type="entry name" value="HNH_nuc"/>
</dbReference>
<dbReference type="Gene3D" id="1.10.30.50">
    <property type="match status" value="1"/>
</dbReference>
<feature type="domain" description="HIT" evidence="5">
    <location>
        <begin position="212"/>
        <end position="319"/>
    </location>
</feature>
<dbReference type="PANTHER" id="PTHR42997">
    <property type="entry name" value="HIT FAMILY HYDROLASE"/>
    <property type="match status" value="1"/>
</dbReference>